<reference evidence="1 2" key="1">
    <citation type="journal article" date="2018" name="Aquat. Microb. Ecol.">
        <title>Gammaproteobacterial methanotrophs dominate.</title>
        <authorList>
            <person name="Rissanen A.J."/>
            <person name="Saarenheimo J."/>
            <person name="Tiirola M."/>
            <person name="Peura S."/>
            <person name="Aalto S.L."/>
            <person name="Karvinen A."/>
            <person name="Nykanen H."/>
        </authorList>
    </citation>
    <scope>NUCLEOTIDE SEQUENCE [LARGE SCALE GENOMIC DNA]</scope>
    <source>
        <strain evidence="1">AMbin10</strain>
    </source>
</reference>
<gene>
    <name evidence="1" type="ORF">DM484_02575</name>
</gene>
<dbReference type="EMBL" id="QJPH01000150">
    <property type="protein sequence ID" value="PZN84558.1"/>
    <property type="molecule type" value="Genomic_DNA"/>
</dbReference>
<evidence type="ECO:0000313" key="1">
    <source>
        <dbReference type="EMBL" id="PZN84558.1"/>
    </source>
</evidence>
<comment type="caution">
    <text evidence="1">The sequence shown here is derived from an EMBL/GenBank/DDBJ whole genome shotgun (WGS) entry which is preliminary data.</text>
</comment>
<dbReference type="Proteomes" id="UP000249396">
    <property type="component" value="Unassembled WGS sequence"/>
</dbReference>
<organism evidence="1 2">
    <name type="scientific">Candidatus Methylumidiphilus alinenensis</name>
    <dbReference type="NCBI Taxonomy" id="2202197"/>
    <lineage>
        <taxon>Bacteria</taxon>
        <taxon>Pseudomonadati</taxon>
        <taxon>Pseudomonadota</taxon>
        <taxon>Gammaproteobacteria</taxon>
        <taxon>Methylococcales</taxon>
        <taxon>Candidatus Methylumidiphilus</taxon>
    </lineage>
</organism>
<sequence>MEEGQRMAEKAKAASVMGWIGVEPQGNITPPAMAQTSAWSLVTGEFVEPFTKEDRQMNAAISVCQFRLEIPL</sequence>
<evidence type="ECO:0000313" key="2">
    <source>
        <dbReference type="Proteomes" id="UP000249396"/>
    </source>
</evidence>
<accession>A0A2W4RYY7</accession>
<proteinExistence type="predicted"/>
<name>A0A2W4RYY7_9GAMM</name>
<dbReference type="AlphaFoldDB" id="A0A2W4RYY7"/>
<protein>
    <submittedName>
        <fullName evidence="1">Uncharacterized protein</fullName>
    </submittedName>
</protein>
<feature type="non-terminal residue" evidence="1">
    <location>
        <position position="72"/>
    </location>
</feature>